<protein>
    <submittedName>
        <fullName evidence="9">Integral membrane protein</fullName>
    </submittedName>
</protein>
<evidence type="ECO:0000256" key="5">
    <source>
        <dbReference type="ARBA" id="ARBA00038359"/>
    </source>
</evidence>
<keyword evidence="3 7" id="KW-1133">Transmembrane helix</keyword>
<feature type="transmembrane region" description="Helical" evidence="7">
    <location>
        <begin position="135"/>
        <end position="158"/>
    </location>
</feature>
<feature type="transmembrane region" description="Helical" evidence="7">
    <location>
        <begin position="102"/>
        <end position="123"/>
    </location>
</feature>
<dbReference type="STRING" id="554155.C5FY41"/>
<dbReference type="GeneID" id="9225370"/>
<feature type="compositionally biased region" description="Basic and acidic residues" evidence="6">
    <location>
        <begin position="332"/>
        <end position="343"/>
    </location>
</feature>
<keyword evidence="10" id="KW-1185">Reference proteome</keyword>
<comment type="subcellular location">
    <subcellularLocation>
        <location evidence="1">Membrane</location>
        <topology evidence="1">Multi-pass membrane protein</topology>
    </subcellularLocation>
</comment>
<dbReference type="PANTHER" id="PTHR33048">
    <property type="entry name" value="PTH11-LIKE INTEGRAL MEMBRANE PROTEIN (AFU_ORTHOLOGUE AFUA_5G11245)"/>
    <property type="match status" value="1"/>
</dbReference>
<name>C5FY41_ARTOC</name>
<evidence type="ECO:0000256" key="1">
    <source>
        <dbReference type="ARBA" id="ARBA00004141"/>
    </source>
</evidence>
<evidence type="ECO:0000256" key="3">
    <source>
        <dbReference type="ARBA" id="ARBA00022989"/>
    </source>
</evidence>
<feature type="compositionally biased region" description="Polar residues" evidence="6">
    <location>
        <begin position="310"/>
        <end position="321"/>
    </location>
</feature>
<proteinExistence type="inferred from homology"/>
<evidence type="ECO:0000256" key="6">
    <source>
        <dbReference type="SAM" id="MobiDB-lite"/>
    </source>
</evidence>
<dbReference type="OMA" id="SAPTNLW"/>
<feature type="transmembrane region" description="Helical" evidence="7">
    <location>
        <begin position="214"/>
        <end position="236"/>
    </location>
</feature>
<feature type="region of interest" description="Disordered" evidence="6">
    <location>
        <begin position="310"/>
        <end position="343"/>
    </location>
</feature>
<sequence>MAALHQRSVVGNPMSNSSTQRAVNLSILCLVMAVVAGILVGIRLVGRYLKRAIGADDWTILAAFALALLYTALQVVCVEHGLGRHTWDVSPEDKTLTLKYLYILQVSYKISLSLIKISFLLLFIRIFSVQKLFVWACYVLIGITAAAGIAFTFPTVFQCRPIKAYWDRSVPHKCIENAAWRVSYALLNVVTDFLIFLLPIRETMLLRSNIKDKILLIFIFSLGLFIIRATTIFGTSDNRDPLWSVALISVWSAIELNTGIIVACLPMLRQSYFLIFPRASSALRAAAQTVDHIPHRLKEYKFSRSMLTSSAPDESYSQSNSRNERLSMGAVRPDEDHIRTIDGRTESRERIVTSFGYGASAGRNPEPRLSPRPYFFLVKIAESKSWGLC</sequence>
<evidence type="ECO:0000313" key="9">
    <source>
        <dbReference type="EMBL" id="EEQ34439.1"/>
    </source>
</evidence>
<keyword evidence="4 7" id="KW-0472">Membrane</keyword>
<evidence type="ECO:0000256" key="4">
    <source>
        <dbReference type="ARBA" id="ARBA00023136"/>
    </source>
</evidence>
<comment type="similarity">
    <text evidence="5">Belongs to the SAT4 family.</text>
</comment>
<organism evidence="9 10">
    <name type="scientific">Arthroderma otae (strain ATCC MYA-4605 / CBS 113480)</name>
    <name type="common">Microsporum canis</name>
    <dbReference type="NCBI Taxonomy" id="554155"/>
    <lineage>
        <taxon>Eukaryota</taxon>
        <taxon>Fungi</taxon>
        <taxon>Dikarya</taxon>
        <taxon>Ascomycota</taxon>
        <taxon>Pezizomycotina</taxon>
        <taxon>Eurotiomycetes</taxon>
        <taxon>Eurotiomycetidae</taxon>
        <taxon>Onygenales</taxon>
        <taxon>Arthrodermataceae</taxon>
        <taxon>Microsporum</taxon>
    </lineage>
</organism>
<feature type="transmembrane region" description="Helical" evidence="7">
    <location>
        <begin position="242"/>
        <end position="268"/>
    </location>
</feature>
<dbReference type="eggNOG" id="ENOG502SKCZ">
    <property type="taxonomic scope" value="Eukaryota"/>
</dbReference>
<dbReference type="HOGENOM" id="CLU_028200_0_2_1"/>
<feature type="transmembrane region" description="Helical" evidence="7">
    <location>
        <begin position="58"/>
        <end position="82"/>
    </location>
</feature>
<dbReference type="GO" id="GO:0016020">
    <property type="term" value="C:membrane"/>
    <property type="evidence" value="ECO:0007669"/>
    <property type="project" value="UniProtKB-SubCell"/>
</dbReference>
<dbReference type="InterPro" id="IPR052337">
    <property type="entry name" value="SAT4-like"/>
</dbReference>
<dbReference type="Pfam" id="PF20684">
    <property type="entry name" value="Fung_rhodopsin"/>
    <property type="match status" value="1"/>
</dbReference>
<feature type="domain" description="Rhodopsin" evidence="8">
    <location>
        <begin position="42"/>
        <end position="270"/>
    </location>
</feature>
<dbReference type="RefSeq" id="XP_002843475.1">
    <property type="nucleotide sequence ID" value="XM_002843429.1"/>
</dbReference>
<gene>
    <name evidence="9" type="ORF">MCYG_07258</name>
</gene>
<evidence type="ECO:0000256" key="7">
    <source>
        <dbReference type="SAM" id="Phobius"/>
    </source>
</evidence>
<dbReference type="VEuPathDB" id="FungiDB:MCYG_07258"/>
<dbReference type="AlphaFoldDB" id="C5FY41"/>
<feature type="transmembrane region" description="Helical" evidence="7">
    <location>
        <begin position="178"/>
        <end position="198"/>
    </location>
</feature>
<dbReference type="OrthoDB" id="444631at2759"/>
<feature type="transmembrane region" description="Helical" evidence="7">
    <location>
        <begin position="22"/>
        <end position="46"/>
    </location>
</feature>
<evidence type="ECO:0000259" key="8">
    <source>
        <dbReference type="Pfam" id="PF20684"/>
    </source>
</evidence>
<dbReference type="InterPro" id="IPR049326">
    <property type="entry name" value="Rhodopsin_dom_fungi"/>
</dbReference>
<dbReference type="Proteomes" id="UP000002035">
    <property type="component" value="Unassembled WGS sequence"/>
</dbReference>
<dbReference type="PANTHER" id="PTHR33048:SF55">
    <property type="entry name" value="INTEGRAL MEMBRANE PROTEIN"/>
    <property type="match status" value="1"/>
</dbReference>
<dbReference type="EMBL" id="DS995707">
    <property type="protein sequence ID" value="EEQ34439.1"/>
    <property type="molecule type" value="Genomic_DNA"/>
</dbReference>
<evidence type="ECO:0000313" key="10">
    <source>
        <dbReference type="Proteomes" id="UP000002035"/>
    </source>
</evidence>
<evidence type="ECO:0000256" key="2">
    <source>
        <dbReference type="ARBA" id="ARBA00022692"/>
    </source>
</evidence>
<reference evidence="10" key="1">
    <citation type="journal article" date="2012" name="MBio">
        <title>Comparative genome analysis of Trichophyton rubrum and related dermatophytes reveals candidate genes involved in infection.</title>
        <authorList>
            <person name="Martinez D.A."/>
            <person name="Oliver B.G."/>
            <person name="Graeser Y."/>
            <person name="Goldberg J.M."/>
            <person name="Li W."/>
            <person name="Martinez-Rossi N.M."/>
            <person name="Monod M."/>
            <person name="Shelest E."/>
            <person name="Barton R.C."/>
            <person name="Birch E."/>
            <person name="Brakhage A.A."/>
            <person name="Chen Z."/>
            <person name="Gurr S.J."/>
            <person name="Heiman D."/>
            <person name="Heitman J."/>
            <person name="Kosti I."/>
            <person name="Rossi A."/>
            <person name="Saif S."/>
            <person name="Samalova M."/>
            <person name="Saunders C.W."/>
            <person name="Shea T."/>
            <person name="Summerbell R.C."/>
            <person name="Xu J."/>
            <person name="Young S."/>
            <person name="Zeng Q."/>
            <person name="Birren B.W."/>
            <person name="Cuomo C.A."/>
            <person name="White T.C."/>
        </authorList>
    </citation>
    <scope>NUCLEOTIDE SEQUENCE [LARGE SCALE GENOMIC DNA]</scope>
    <source>
        <strain evidence="10">ATCC MYA-4605 / CBS 113480</strain>
    </source>
</reference>
<keyword evidence="2 7" id="KW-0812">Transmembrane</keyword>
<accession>C5FY41</accession>